<accession>A0A6H0KW02</accession>
<dbReference type="EMBL" id="CP050831">
    <property type="protein sequence ID" value="QIU97485.1"/>
    <property type="molecule type" value="Genomic_DNA"/>
</dbReference>
<dbReference type="Proteomes" id="UP000501780">
    <property type="component" value="Chromosome"/>
</dbReference>
<name>A0A6H0KW02_9BACE</name>
<gene>
    <name evidence="1" type="ORF">BacF7301_11340</name>
</gene>
<keyword evidence="2" id="KW-1185">Reference proteome</keyword>
<evidence type="ECO:0000313" key="1">
    <source>
        <dbReference type="EMBL" id="QIU97485.1"/>
    </source>
</evidence>
<reference evidence="1 2" key="1">
    <citation type="submission" date="2020-03" db="EMBL/GenBank/DDBJ databases">
        <title>Genomic analysis of Bacteroides faecium CBA7301.</title>
        <authorList>
            <person name="Kim J."/>
            <person name="Roh S.W."/>
        </authorList>
    </citation>
    <scope>NUCLEOTIDE SEQUENCE [LARGE SCALE GENOMIC DNA]</scope>
    <source>
        <strain evidence="1 2">CBA7301</strain>
    </source>
</reference>
<dbReference type="AlphaFoldDB" id="A0A6H0KW02"/>
<organism evidence="1 2">
    <name type="scientific">Bacteroides faecium</name>
    <dbReference type="NCBI Taxonomy" id="2715212"/>
    <lineage>
        <taxon>Bacteria</taxon>
        <taxon>Pseudomonadati</taxon>
        <taxon>Bacteroidota</taxon>
        <taxon>Bacteroidia</taxon>
        <taxon>Bacteroidales</taxon>
        <taxon>Bacteroidaceae</taxon>
        <taxon>Bacteroides</taxon>
    </lineage>
</organism>
<dbReference type="KEGG" id="bfc:BacF7301_11340"/>
<protein>
    <submittedName>
        <fullName evidence="1">DUF2492 family protein</fullName>
    </submittedName>
</protein>
<evidence type="ECO:0000313" key="2">
    <source>
        <dbReference type="Proteomes" id="UP000501780"/>
    </source>
</evidence>
<sequence length="31" mass="3689">MNNLTESFGDEFIFHTCKKSGIHHYFIIVFL</sequence>
<proteinExistence type="predicted"/>